<keyword evidence="4" id="KW-0964">Secreted</keyword>
<proteinExistence type="inferred from homology"/>
<keyword evidence="3 10" id="KW-0217">Developmental protein</keyword>
<dbReference type="PANTHER" id="PTHR12027:SF101">
    <property type="entry name" value="PROTEIN WNT-4"/>
    <property type="match status" value="1"/>
</dbReference>
<dbReference type="Proteomes" id="UP001217089">
    <property type="component" value="Unassembled WGS sequence"/>
</dbReference>
<keyword evidence="8" id="KW-0325">Glycoprotein</keyword>
<comment type="similarity">
    <text evidence="2 10">Belongs to the Wnt family.</text>
</comment>
<keyword evidence="9" id="KW-0449">Lipoprotein</keyword>
<comment type="function">
    <text evidence="10">Ligand for members of the frizzled family of seven transmembrane receptors.</text>
</comment>
<dbReference type="Gene3D" id="3.30.2460.20">
    <property type="match status" value="1"/>
</dbReference>
<dbReference type="PRINTS" id="PR01349">
    <property type="entry name" value="WNTPROTEIN"/>
</dbReference>
<keyword evidence="7" id="KW-1015">Disulfide bond</keyword>
<dbReference type="SMART" id="SM00097">
    <property type="entry name" value="WNT1"/>
    <property type="match status" value="1"/>
</dbReference>
<sequence length="350" mass="39637">MYKFSLEFYILSQITPLTEGIRWLSLAKMSSVATIQAPEMCESLIGLVKRQKKICKKNTEIMESVKIGAHVSIDECQFQFKHRRWNCSTVDAKKLFGNVLKLGTREAAFVHAISSAGVAHSVTRACSSGKLNKCGCDRTVKGRSSEGFEWSGCSDNIEYGTAFSRSFVDARERRRKNKDIGRKLMNLHNNEAGRKAVKNNMRIECKCHGVSGSCELKTCWKSMPTFRYVGQVLKEKFDGATEIKLDNTKKHPQLIPVNPQFKPHTNSDLVYLVASPDFCEPEPKTGSLGTKGRVCNKTSKAIDGCDLMCCGRGHETRRRRIVDRCFCKFNWCCWVTCKECEREIEEHTCK</sequence>
<evidence type="ECO:0000256" key="1">
    <source>
        <dbReference type="ARBA" id="ARBA00004498"/>
    </source>
</evidence>
<evidence type="ECO:0000256" key="7">
    <source>
        <dbReference type="ARBA" id="ARBA00023157"/>
    </source>
</evidence>
<keyword evidence="5" id="KW-0272">Extracellular matrix</keyword>
<evidence type="ECO:0000256" key="6">
    <source>
        <dbReference type="ARBA" id="ARBA00022687"/>
    </source>
</evidence>
<evidence type="ECO:0000256" key="2">
    <source>
        <dbReference type="ARBA" id="ARBA00005683"/>
    </source>
</evidence>
<keyword evidence="6 10" id="KW-0879">Wnt signaling pathway</keyword>
<dbReference type="CDD" id="cd19336">
    <property type="entry name" value="Wnt_Wnt4"/>
    <property type="match status" value="1"/>
</dbReference>
<reference evidence="11 12" key="1">
    <citation type="submission" date="2022-12" db="EMBL/GenBank/DDBJ databases">
        <title>Chromosome-level genome of Tegillarca granosa.</title>
        <authorList>
            <person name="Kim J."/>
        </authorList>
    </citation>
    <scope>NUCLEOTIDE SEQUENCE [LARGE SCALE GENOMIC DNA]</scope>
    <source>
        <strain evidence="11">Teg-2019</strain>
        <tissue evidence="11">Adductor muscle</tissue>
    </source>
</reference>
<dbReference type="EMBL" id="JARBDR010000141">
    <property type="protein sequence ID" value="KAJ8320290.1"/>
    <property type="molecule type" value="Genomic_DNA"/>
</dbReference>
<evidence type="ECO:0000256" key="9">
    <source>
        <dbReference type="ARBA" id="ARBA00023288"/>
    </source>
</evidence>
<protein>
    <recommendedName>
        <fullName evidence="10">Protein Wnt</fullName>
    </recommendedName>
</protein>
<evidence type="ECO:0000313" key="11">
    <source>
        <dbReference type="EMBL" id="KAJ8320290.1"/>
    </source>
</evidence>
<dbReference type="InterPro" id="IPR018161">
    <property type="entry name" value="Wnt_CS"/>
</dbReference>
<comment type="subcellular location">
    <subcellularLocation>
        <location evidence="1 10">Secreted</location>
        <location evidence="1 10">Extracellular space</location>
        <location evidence="1 10">Extracellular matrix</location>
    </subcellularLocation>
</comment>
<dbReference type="InterPro" id="IPR043158">
    <property type="entry name" value="Wnt_C"/>
</dbReference>
<evidence type="ECO:0000256" key="5">
    <source>
        <dbReference type="ARBA" id="ARBA00022530"/>
    </source>
</evidence>
<name>A0ABQ9FVG7_TEGGR</name>
<evidence type="ECO:0000313" key="12">
    <source>
        <dbReference type="Proteomes" id="UP001217089"/>
    </source>
</evidence>
<evidence type="ECO:0000256" key="3">
    <source>
        <dbReference type="ARBA" id="ARBA00022473"/>
    </source>
</evidence>
<dbReference type="PROSITE" id="PS00246">
    <property type="entry name" value="WNT1"/>
    <property type="match status" value="1"/>
</dbReference>
<gene>
    <name evidence="11" type="ORF">KUTeg_001877</name>
</gene>
<dbReference type="Pfam" id="PF00110">
    <property type="entry name" value="wnt"/>
    <property type="match status" value="1"/>
</dbReference>
<comment type="caution">
    <text evidence="11">The sequence shown here is derived from an EMBL/GenBank/DDBJ whole genome shotgun (WGS) entry which is preliminary data.</text>
</comment>
<evidence type="ECO:0000256" key="8">
    <source>
        <dbReference type="ARBA" id="ARBA00023180"/>
    </source>
</evidence>
<keyword evidence="12" id="KW-1185">Reference proteome</keyword>
<evidence type="ECO:0000256" key="4">
    <source>
        <dbReference type="ARBA" id="ARBA00022525"/>
    </source>
</evidence>
<accession>A0ABQ9FVG7</accession>
<organism evidence="11 12">
    <name type="scientific">Tegillarca granosa</name>
    <name type="common">Malaysian cockle</name>
    <name type="synonym">Anadara granosa</name>
    <dbReference type="NCBI Taxonomy" id="220873"/>
    <lineage>
        <taxon>Eukaryota</taxon>
        <taxon>Metazoa</taxon>
        <taxon>Spiralia</taxon>
        <taxon>Lophotrochozoa</taxon>
        <taxon>Mollusca</taxon>
        <taxon>Bivalvia</taxon>
        <taxon>Autobranchia</taxon>
        <taxon>Pteriomorphia</taxon>
        <taxon>Arcoida</taxon>
        <taxon>Arcoidea</taxon>
        <taxon>Arcidae</taxon>
        <taxon>Tegillarca</taxon>
    </lineage>
</organism>
<dbReference type="PANTHER" id="PTHR12027">
    <property type="entry name" value="WNT RELATED"/>
    <property type="match status" value="1"/>
</dbReference>
<dbReference type="InterPro" id="IPR005817">
    <property type="entry name" value="Wnt"/>
</dbReference>
<evidence type="ECO:0000256" key="10">
    <source>
        <dbReference type="RuleBase" id="RU003500"/>
    </source>
</evidence>